<keyword evidence="1" id="KW-0812">Transmembrane</keyword>
<dbReference type="AlphaFoldDB" id="A0A7W8LMW0"/>
<keyword evidence="4" id="KW-1185">Reference proteome</keyword>
<organism evidence="3 4">
    <name type="scientific">Treponema ruminis</name>
    <dbReference type="NCBI Taxonomy" id="744515"/>
    <lineage>
        <taxon>Bacteria</taxon>
        <taxon>Pseudomonadati</taxon>
        <taxon>Spirochaetota</taxon>
        <taxon>Spirochaetia</taxon>
        <taxon>Spirochaetales</taxon>
        <taxon>Treponemataceae</taxon>
        <taxon>Treponema</taxon>
    </lineage>
</organism>
<evidence type="ECO:0000313" key="3">
    <source>
        <dbReference type="EMBL" id="MBB5226728.1"/>
    </source>
</evidence>
<dbReference type="EMBL" id="JACHFQ010000006">
    <property type="protein sequence ID" value="MBB5226728.1"/>
    <property type="molecule type" value="Genomic_DNA"/>
</dbReference>
<gene>
    <name evidence="3" type="ORF">HNP76_002109</name>
</gene>
<feature type="domain" description="DUF4236" evidence="2">
    <location>
        <begin position="3"/>
        <end position="52"/>
    </location>
</feature>
<dbReference type="RefSeq" id="WP_184660252.1">
    <property type="nucleotide sequence ID" value="NZ_CP031518.1"/>
</dbReference>
<evidence type="ECO:0000313" key="4">
    <source>
        <dbReference type="Proteomes" id="UP000518887"/>
    </source>
</evidence>
<dbReference type="Proteomes" id="UP000518887">
    <property type="component" value="Unassembled WGS sequence"/>
</dbReference>
<dbReference type="InterPro" id="IPR025330">
    <property type="entry name" value="DUF4236"/>
</dbReference>
<reference evidence="3 4" key="1">
    <citation type="submission" date="2020-08" db="EMBL/GenBank/DDBJ databases">
        <title>Genomic Encyclopedia of Type Strains, Phase IV (KMG-IV): sequencing the most valuable type-strain genomes for metagenomic binning, comparative biology and taxonomic classification.</title>
        <authorList>
            <person name="Goeker M."/>
        </authorList>
    </citation>
    <scope>NUCLEOTIDE SEQUENCE [LARGE SCALE GENOMIC DNA]</scope>
    <source>
        <strain evidence="3 4">DSM 103462</strain>
    </source>
</reference>
<comment type="caution">
    <text evidence="3">The sequence shown here is derived from an EMBL/GenBank/DDBJ whole genome shotgun (WGS) entry which is preliminary data.</text>
</comment>
<name>A0A7W8LMW0_9SPIR</name>
<keyword evidence="1" id="KW-0472">Membrane</keyword>
<keyword evidence="1" id="KW-1133">Transmembrane helix</keyword>
<dbReference type="Pfam" id="PF14020">
    <property type="entry name" value="DUF4236"/>
    <property type="match status" value="1"/>
</dbReference>
<evidence type="ECO:0000259" key="2">
    <source>
        <dbReference type="Pfam" id="PF14020"/>
    </source>
</evidence>
<proteinExistence type="predicted"/>
<sequence length="353" mass="40243">MGFYIRKSMKVGPFRFNLSKSGVGVSAGVKGFRLGKGPRGNYIHAGMKGFYYQKTINNSKNKLPDNNNNTNDKPVVENPITEYDFKEIESGNVAFMVDNDFNDILTELNKKSKIISFVPIAIIISVALAYFIDSILIYSAAILIPIAVLINKRLKTTYIIYDIDDDKETELQGFYDVLNNLNNSKKLWHITSAAKLTSMHDRKRNSGASNLIKREPISIKYKIPKYVKTNIKVPSIPVGKQILYFFPERLLIKDGKKFGTVNYSDLKIDYDNSNFIETEKIPKDAEIIGYRWLYVNKNGMPDKRFKDNKQIPLLNYSEILFKSDTGLNEMIMASKPNIGKEISDVIKMLAEQK</sequence>
<evidence type="ECO:0000256" key="1">
    <source>
        <dbReference type="SAM" id="Phobius"/>
    </source>
</evidence>
<accession>A0A7W8LMW0</accession>
<feature type="transmembrane region" description="Helical" evidence="1">
    <location>
        <begin position="137"/>
        <end position="154"/>
    </location>
</feature>
<feature type="transmembrane region" description="Helical" evidence="1">
    <location>
        <begin position="114"/>
        <end position="131"/>
    </location>
</feature>
<protein>
    <recommendedName>
        <fullName evidence="2">DUF4236 domain-containing protein</fullName>
    </recommendedName>
</protein>